<dbReference type="RefSeq" id="WP_082301058.1">
    <property type="nucleotide sequence ID" value="NZ_CAWQBW010000011.1"/>
</dbReference>
<evidence type="ECO:0000259" key="1">
    <source>
        <dbReference type="Pfam" id="PF13333"/>
    </source>
</evidence>
<accession>A0ABX8M395</accession>
<evidence type="ECO:0000313" key="3">
    <source>
        <dbReference type="Proteomes" id="UP000693715"/>
    </source>
</evidence>
<feature type="domain" description="Integrase catalytic" evidence="1">
    <location>
        <begin position="2"/>
        <end position="37"/>
    </location>
</feature>
<dbReference type="Proteomes" id="UP000693715">
    <property type="component" value="Chromosome"/>
</dbReference>
<organism evidence="2 3">
    <name type="scientific">Photorhabdus akhurstii</name>
    <dbReference type="NCBI Taxonomy" id="171438"/>
    <lineage>
        <taxon>Bacteria</taxon>
        <taxon>Pseudomonadati</taxon>
        <taxon>Pseudomonadota</taxon>
        <taxon>Gammaproteobacteria</taxon>
        <taxon>Enterobacterales</taxon>
        <taxon>Morganellaceae</taxon>
        <taxon>Photorhabdus</taxon>
    </lineage>
</organism>
<proteinExistence type="predicted"/>
<gene>
    <name evidence="2" type="ORF">B0X70_15135</name>
</gene>
<reference evidence="2 3" key="1">
    <citation type="submission" date="2017-03" db="EMBL/GenBank/DDBJ databases">
        <title>Genome comparison of Photorhabdus luminescens strain 0813-124 phase variants.</title>
        <authorList>
            <person name="Chien C.-C."/>
            <person name="Chen W.-J."/>
            <person name="Shih M.-C."/>
            <person name="Hsieh F.-C."/>
        </authorList>
    </citation>
    <scope>NUCLEOTIDE SEQUENCE [LARGE SCALE GENOMIC DNA]</scope>
    <source>
        <strain evidence="2 3">0813-124 phase II</strain>
    </source>
</reference>
<evidence type="ECO:0000313" key="2">
    <source>
        <dbReference type="EMBL" id="QXF36274.1"/>
    </source>
</evidence>
<dbReference type="Pfam" id="PF13333">
    <property type="entry name" value="rve_2"/>
    <property type="match status" value="1"/>
</dbReference>
<dbReference type="EMBL" id="CP020335">
    <property type="protein sequence ID" value="QXF36274.1"/>
    <property type="molecule type" value="Genomic_DNA"/>
</dbReference>
<sequence>MENLTAERKEYIDDDNNYQIKEKLKSLTPVNYRAQTLIAN</sequence>
<dbReference type="InterPro" id="IPR001584">
    <property type="entry name" value="Integrase_cat-core"/>
</dbReference>
<keyword evidence="3" id="KW-1185">Reference proteome</keyword>
<name>A0ABX8M395_9GAMM</name>
<protein>
    <recommendedName>
        <fullName evidence="1">Integrase catalytic domain-containing protein</fullName>
    </recommendedName>
</protein>